<comment type="caution">
    <text evidence="1">The sequence shown here is derived from an EMBL/GenBank/DDBJ whole genome shotgun (WGS) entry which is preliminary data.</text>
</comment>
<protein>
    <submittedName>
        <fullName evidence="1">Uncharacterized protein</fullName>
    </submittedName>
</protein>
<dbReference type="STRING" id="649747.HMPREF0083_03050"/>
<dbReference type="AlphaFoldDB" id="U1WJW5"/>
<proteinExistence type="predicted"/>
<evidence type="ECO:0000313" key="1">
    <source>
        <dbReference type="EMBL" id="ERI08869.1"/>
    </source>
</evidence>
<dbReference type="HOGENOM" id="CLU_3148858_0_0_9"/>
<evidence type="ECO:0000313" key="2">
    <source>
        <dbReference type="Proteomes" id="UP000016511"/>
    </source>
</evidence>
<gene>
    <name evidence="1" type="ORF">HMPREF0083_03050</name>
</gene>
<keyword evidence="2" id="KW-1185">Reference proteome</keyword>
<sequence length="48" mass="5688">MHYILRYINGKSFENVPYKFTVQRGNYQAKVSIKKQKNNPGKMVVKKI</sequence>
<accession>U1WJW5</accession>
<reference evidence="1 2" key="1">
    <citation type="submission" date="2013-08" db="EMBL/GenBank/DDBJ databases">
        <authorList>
            <person name="Weinstock G."/>
            <person name="Sodergren E."/>
            <person name="Wylie T."/>
            <person name="Fulton L."/>
            <person name="Fulton R."/>
            <person name="Fronick C."/>
            <person name="O'Laughlin M."/>
            <person name="Godfrey J."/>
            <person name="Miner T."/>
            <person name="Herter B."/>
            <person name="Appelbaum E."/>
            <person name="Cordes M."/>
            <person name="Lek S."/>
            <person name="Wollam A."/>
            <person name="Pepin K.H."/>
            <person name="Palsikar V.B."/>
            <person name="Mitreva M."/>
            <person name="Wilson R.K."/>
        </authorList>
    </citation>
    <scope>NUCLEOTIDE SEQUENCE [LARGE SCALE GENOMIC DNA]</scope>
    <source>
        <strain evidence="1 2">ATCC 12856</strain>
    </source>
</reference>
<organism evidence="1 2">
    <name type="scientific">Aneurinibacillus aneurinilyticus ATCC 12856</name>
    <dbReference type="NCBI Taxonomy" id="649747"/>
    <lineage>
        <taxon>Bacteria</taxon>
        <taxon>Bacillati</taxon>
        <taxon>Bacillota</taxon>
        <taxon>Bacilli</taxon>
        <taxon>Bacillales</taxon>
        <taxon>Paenibacillaceae</taxon>
        <taxon>Aneurinibacillus group</taxon>
        <taxon>Aneurinibacillus</taxon>
    </lineage>
</organism>
<dbReference type="EMBL" id="AWSJ01000184">
    <property type="protein sequence ID" value="ERI08869.1"/>
    <property type="molecule type" value="Genomic_DNA"/>
</dbReference>
<name>U1WJW5_ANEAE</name>
<dbReference type="Proteomes" id="UP000016511">
    <property type="component" value="Unassembled WGS sequence"/>
</dbReference>